<sequence>MAIVQKHGLGQQVTVQGCRINTGLGVIYVPEDKLQRALREIDATVAGPVSVRAYHSLISFLQSLTCVVGASRSASYGLFAPLAGSLALDPEATLTLPHAIKAQLLTWKQRLLQCAGAPLHAAVDRQTWAGLPPAVVDAPVAFYLRSDASKEGARLPGLGGALGGTLWRYPADAPLAPDELGLPIGVLEFAAYYGTVEVFAATVDADALVVSEVDALASADALTAESARSALMQLVHARLLAMPAFVALKRRHAVGHIFGDANIMADAASRGDYDVARDLAAQLGMALQWLPHGPLLPALMRDLVALHQGAAPPNTALAQTTHGTANLNMVGSPIAHRLLACSCGTQKARARTPQRRPLRLLFALGPPNTALAQTTRGCANLHMVGSPVAHLGTVIDTSDLESNSCRPLPALRPSESHLLLACGPLPFEPPFTRQAELAAARFQLAPAPPSLFPLASPVRTA</sequence>
<dbReference type="EMBL" id="JBGBPQ010000015">
    <property type="protein sequence ID" value="KAL1510835.1"/>
    <property type="molecule type" value="Genomic_DNA"/>
</dbReference>
<evidence type="ECO:0000313" key="1">
    <source>
        <dbReference type="EMBL" id="KAL1510835.1"/>
    </source>
</evidence>
<protein>
    <submittedName>
        <fullName evidence="1">Uncharacterized protein</fullName>
    </submittedName>
</protein>
<dbReference type="PROSITE" id="PS51257">
    <property type="entry name" value="PROKAR_LIPOPROTEIN"/>
    <property type="match status" value="1"/>
</dbReference>
<accession>A0AB34J2H6</accession>
<reference evidence="1 2" key="1">
    <citation type="journal article" date="2024" name="Science">
        <title>Giant polyketide synthase enzymes in the biosynthesis of giant marine polyether toxins.</title>
        <authorList>
            <person name="Fallon T.R."/>
            <person name="Shende V.V."/>
            <person name="Wierzbicki I.H."/>
            <person name="Pendleton A.L."/>
            <person name="Watervoot N.F."/>
            <person name="Auber R.P."/>
            <person name="Gonzalez D.J."/>
            <person name="Wisecaver J.H."/>
            <person name="Moore B.S."/>
        </authorList>
    </citation>
    <scope>NUCLEOTIDE SEQUENCE [LARGE SCALE GENOMIC DNA]</scope>
    <source>
        <strain evidence="1 2">12B1</strain>
    </source>
</reference>
<gene>
    <name evidence="1" type="ORF">AB1Y20_007118</name>
</gene>
<name>A0AB34J2H6_PRYPA</name>
<dbReference type="AlphaFoldDB" id="A0AB34J2H6"/>
<dbReference type="Proteomes" id="UP001515480">
    <property type="component" value="Unassembled WGS sequence"/>
</dbReference>
<comment type="caution">
    <text evidence="1">The sequence shown here is derived from an EMBL/GenBank/DDBJ whole genome shotgun (WGS) entry which is preliminary data.</text>
</comment>
<evidence type="ECO:0000313" key="2">
    <source>
        <dbReference type="Proteomes" id="UP001515480"/>
    </source>
</evidence>
<proteinExistence type="predicted"/>
<keyword evidence="2" id="KW-1185">Reference proteome</keyword>
<organism evidence="1 2">
    <name type="scientific">Prymnesium parvum</name>
    <name type="common">Toxic golden alga</name>
    <dbReference type="NCBI Taxonomy" id="97485"/>
    <lineage>
        <taxon>Eukaryota</taxon>
        <taxon>Haptista</taxon>
        <taxon>Haptophyta</taxon>
        <taxon>Prymnesiophyceae</taxon>
        <taxon>Prymnesiales</taxon>
        <taxon>Prymnesiaceae</taxon>
        <taxon>Prymnesium</taxon>
    </lineage>
</organism>